<dbReference type="EMBL" id="JBBXMP010000988">
    <property type="protein sequence ID" value="KAL0056761.1"/>
    <property type="molecule type" value="Genomic_DNA"/>
</dbReference>
<dbReference type="CDD" id="cd21037">
    <property type="entry name" value="MLKL_NTD"/>
    <property type="match status" value="1"/>
</dbReference>
<dbReference type="Proteomes" id="UP001437256">
    <property type="component" value="Unassembled WGS sequence"/>
</dbReference>
<evidence type="ECO:0000313" key="1">
    <source>
        <dbReference type="EMBL" id="KAL0056761.1"/>
    </source>
</evidence>
<evidence type="ECO:0008006" key="3">
    <source>
        <dbReference type="Google" id="ProtNLM"/>
    </source>
</evidence>
<comment type="caution">
    <text evidence="1">The sequence shown here is derived from an EMBL/GenBank/DDBJ whole genome shotgun (WGS) entry which is preliminary data.</text>
</comment>
<proteinExistence type="predicted"/>
<gene>
    <name evidence="1" type="ORF">AAF712_016629</name>
</gene>
<keyword evidence="2" id="KW-1185">Reference proteome</keyword>
<dbReference type="InterPro" id="IPR059179">
    <property type="entry name" value="MLKL-like_MCAfunc"/>
</dbReference>
<protein>
    <recommendedName>
        <fullName evidence="3">Fungal STAND N-terminal Goodbye domain-containing protein</fullName>
    </recommendedName>
</protein>
<evidence type="ECO:0000313" key="2">
    <source>
        <dbReference type="Proteomes" id="UP001437256"/>
    </source>
</evidence>
<name>A0ABR2Z7D3_9AGAR</name>
<accession>A0ABR2Z7D3</accession>
<sequence length="452" mass="50462">MATQTAAEPGRLKASLRDLADGLRVTDNKHSLLEVADHAYLRMADLMAKDPEHRVDERGYQGFYKVVQNIIDLLENQQNTNSPPEPTGSLVPGWIKSRRPLAPNKRQLKKELKREFKKASGAVRCKWENALILAGGAVSMISTVPGLALLKPIGTVVGQLGELIKTIHSNKDECEHLLYLATRHLVDLSGKMQDHLQVQTQPDGAVTTIPFKPTENMKRDIEAFRRTLTRVCDYITKLEYEPRFRRFQRRVLASTTKEELAAFRKELEDARSVFTTGNIWAIHFKTKETHDTLQSLAKTVRDSNTSRVTKEDLSALGDAQTKTMMSINRMDDTVRSLTETVHDADASRVTMEDLTALGEAQMKTMTSTIIRVDDAVRSFNEIVHDGDVSRLTKEDLAFFEKALGNAQVELATSVRLEMDGTIQLLNKTAKIATFNLVGFLYGGLGGGPSRVV</sequence>
<organism evidence="1 2">
    <name type="scientific">Marasmius tenuissimus</name>
    <dbReference type="NCBI Taxonomy" id="585030"/>
    <lineage>
        <taxon>Eukaryota</taxon>
        <taxon>Fungi</taxon>
        <taxon>Dikarya</taxon>
        <taxon>Basidiomycota</taxon>
        <taxon>Agaricomycotina</taxon>
        <taxon>Agaricomycetes</taxon>
        <taxon>Agaricomycetidae</taxon>
        <taxon>Agaricales</taxon>
        <taxon>Marasmiineae</taxon>
        <taxon>Marasmiaceae</taxon>
        <taxon>Marasmius</taxon>
    </lineage>
</organism>
<reference evidence="1 2" key="1">
    <citation type="submission" date="2024-05" db="EMBL/GenBank/DDBJ databases">
        <title>A draft genome resource for the thread blight pathogen Marasmius tenuissimus strain MS-2.</title>
        <authorList>
            <person name="Yulfo-Soto G.E."/>
            <person name="Baruah I.K."/>
            <person name="Amoako-Attah I."/>
            <person name="Bukari Y."/>
            <person name="Meinhardt L.W."/>
            <person name="Bailey B.A."/>
            <person name="Cohen S.P."/>
        </authorList>
    </citation>
    <scope>NUCLEOTIDE SEQUENCE [LARGE SCALE GENOMIC DNA]</scope>
    <source>
        <strain evidence="1 2">MS-2</strain>
    </source>
</reference>